<feature type="transmembrane region" description="Helical" evidence="9">
    <location>
        <begin position="95"/>
        <end position="114"/>
    </location>
</feature>
<dbReference type="RefSeq" id="WP_183343227.1">
    <property type="nucleotide sequence ID" value="NZ_JACHNU010000004.1"/>
</dbReference>
<dbReference type="Pfam" id="PF07690">
    <property type="entry name" value="MFS_1"/>
    <property type="match status" value="1"/>
</dbReference>
<keyword evidence="4" id="KW-1003">Cell membrane</keyword>
<feature type="transmembrane region" description="Helical" evidence="9">
    <location>
        <begin position="350"/>
        <end position="367"/>
    </location>
</feature>
<dbReference type="InterPro" id="IPR036259">
    <property type="entry name" value="MFS_trans_sf"/>
</dbReference>
<evidence type="ECO:0000256" key="4">
    <source>
        <dbReference type="ARBA" id="ARBA00022475"/>
    </source>
</evidence>
<gene>
    <name evidence="11" type="ORF">BDZ31_003095</name>
</gene>
<dbReference type="Gene3D" id="1.10.10.10">
    <property type="entry name" value="Winged helix-like DNA-binding domain superfamily/Winged helix DNA-binding domain"/>
    <property type="match status" value="1"/>
</dbReference>
<dbReference type="InterPro" id="IPR036390">
    <property type="entry name" value="WH_DNA-bd_sf"/>
</dbReference>
<evidence type="ECO:0000256" key="7">
    <source>
        <dbReference type="ARBA" id="ARBA00023136"/>
    </source>
</evidence>
<feature type="compositionally biased region" description="Pro residues" evidence="8">
    <location>
        <begin position="703"/>
        <end position="715"/>
    </location>
</feature>
<accession>A0A840IHR2</accession>
<evidence type="ECO:0000256" key="9">
    <source>
        <dbReference type="SAM" id="Phobius"/>
    </source>
</evidence>
<dbReference type="PANTHER" id="PTHR23501:SF197">
    <property type="entry name" value="COMD"/>
    <property type="match status" value="1"/>
</dbReference>
<dbReference type="Proteomes" id="UP000585272">
    <property type="component" value="Unassembled WGS sequence"/>
</dbReference>
<feature type="transmembrane region" description="Helical" evidence="9">
    <location>
        <begin position="183"/>
        <end position="204"/>
    </location>
</feature>
<dbReference type="NCBIfam" id="TIGR00711">
    <property type="entry name" value="efflux_EmrB"/>
    <property type="match status" value="1"/>
</dbReference>
<sequence length="722" mass="74947">MSTSEMAPGSGGGAGAQAPPQVSHGRVLAIFGGLMLAMLLAALDQTIVATALPTIVGDLGGLEHISWVTTAYLLASTASTPLYGKLGDLYGRKRVFQVSIVIFLVGSALCGLSQSMLELILFRALQGIGGGGLIVGAQAIIGDVVSPRERGRYQGFFGAVFGVASVAGPLLGGFFVEHLSWEWIFYINLPIGAVALVVIAAVLPASDIRRQHAVDWLGTALMATGVSCLILFLSLGGTTQPWGSPQSLALAAGGVVLTSLFVLAERRAAEPILPLRLFSNRVFAVTSGIGFIVGFGMFGAITFLPLFLQVVNGASATDSGLQLLPLMAGVLLTSIASGQIIARTGRYKRYPIAGTFTMAIGFALLAQMDAATTTLQRSLSMLVLGLGLGLTMQVLVLAVQNAVEYRDLGTATSGATFFRSIGGSFGVAIFGAIFSNRLTDTLADQFPGGLPAALAGAGGGHGGGVDPAAIQQLPGAARTGFVDAYAEALQTVFWIAVPIALLAFALTWLLREVPLRRTVESSGLGESFAVPKPDASYDEIARAVSVLARRDTRRRIYERLAARAGVELSPAAVWLLARVSELAPVTLEELSEQTGVPRARLRIPLGELVMERLVDACDVGGGPLAADAGDPGWAPDGVGPEAAAAGEVPFVLTPAGVAVRDRLLAARRDRLEELLDGWSPAQHEELAAMLTRLARALSDDPGGGPPPAQAVPHRPPGTTGTR</sequence>
<dbReference type="FunFam" id="1.20.1720.10:FF:000004">
    <property type="entry name" value="EmrB/QacA family drug resistance transporter"/>
    <property type="match status" value="1"/>
</dbReference>
<dbReference type="InterPro" id="IPR004638">
    <property type="entry name" value="EmrB-like"/>
</dbReference>
<dbReference type="Gene3D" id="1.20.1720.10">
    <property type="entry name" value="Multidrug resistance protein D"/>
    <property type="match status" value="1"/>
</dbReference>
<feature type="transmembrane region" description="Helical" evidence="9">
    <location>
        <begin position="411"/>
        <end position="434"/>
    </location>
</feature>
<dbReference type="PANTHER" id="PTHR23501">
    <property type="entry name" value="MAJOR FACILITATOR SUPERFAMILY"/>
    <property type="match status" value="1"/>
</dbReference>
<evidence type="ECO:0000256" key="5">
    <source>
        <dbReference type="ARBA" id="ARBA00022692"/>
    </source>
</evidence>
<dbReference type="CDD" id="cd17502">
    <property type="entry name" value="MFS_Azr1_MDR_like"/>
    <property type="match status" value="1"/>
</dbReference>
<evidence type="ECO:0000256" key="6">
    <source>
        <dbReference type="ARBA" id="ARBA00022989"/>
    </source>
</evidence>
<feature type="transmembrane region" description="Helical" evidence="9">
    <location>
        <begin position="247"/>
        <end position="264"/>
    </location>
</feature>
<feature type="transmembrane region" description="Helical" evidence="9">
    <location>
        <begin position="64"/>
        <end position="83"/>
    </location>
</feature>
<keyword evidence="12" id="KW-1185">Reference proteome</keyword>
<evidence type="ECO:0000313" key="11">
    <source>
        <dbReference type="EMBL" id="MBB4663500.1"/>
    </source>
</evidence>
<evidence type="ECO:0000256" key="2">
    <source>
        <dbReference type="ARBA" id="ARBA00007520"/>
    </source>
</evidence>
<dbReference type="GO" id="GO:0005886">
    <property type="term" value="C:plasma membrane"/>
    <property type="evidence" value="ECO:0007669"/>
    <property type="project" value="UniProtKB-SubCell"/>
</dbReference>
<feature type="transmembrane region" description="Helical" evidence="9">
    <location>
        <begin position="120"/>
        <end position="141"/>
    </location>
</feature>
<comment type="caution">
    <text evidence="11">The sequence shown here is derived from an EMBL/GenBank/DDBJ whole genome shotgun (WGS) entry which is preliminary data.</text>
</comment>
<dbReference type="InterPro" id="IPR011701">
    <property type="entry name" value="MFS"/>
</dbReference>
<name>A0A840IHR2_9ACTN</name>
<feature type="region of interest" description="Disordered" evidence="8">
    <location>
        <begin position="695"/>
        <end position="722"/>
    </location>
</feature>
<dbReference type="EMBL" id="JACHNU010000004">
    <property type="protein sequence ID" value="MBB4663500.1"/>
    <property type="molecule type" value="Genomic_DNA"/>
</dbReference>
<dbReference type="PROSITE" id="PS50850">
    <property type="entry name" value="MFS"/>
    <property type="match status" value="1"/>
</dbReference>
<feature type="transmembrane region" description="Helical" evidence="9">
    <location>
        <begin position="491"/>
        <end position="510"/>
    </location>
</feature>
<feature type="transmembrane region" description="Helical" evidence="9">
    <location>
        <begin position="27"/>
        <end position="52"/>
    </location>
</feature>
<comment type="subcellular location">
    <subcellularLocation>
        <location evidence="1">Cell membrane</location>
        <topology evidence="1">Multi-pass membrane protein</topology>
    </subcellularLocation>
</comment>
<dbReference type="PRINTS" id="PR01036">
    <property type="entry name" value="TCRTETB"/>
</dbReference>
<keyword evidence="3" id="KW-0813">Transport</keyword>
<dbReference type="SUPFAM" id="SSF103473">
    <property type="entry name" value="MFS general substrate transporter"/>
    <property type="match status" value="1"/>
</dbReference>
<dbReference type="InterPro" id="IPR036388">
    <property type="entry name" value="WH-like_DNA-bd_sf"/>
</dbReference>
<dbReference type="SUPFAM" id="SSF46785">
    <property type="entry name" value="Winged helix' DNA-binding domain"/>
    <property type="match status" value="1"/>
</dbReference>
<evidence type="ECO:0000256" key="1">
    <source>
        <dbReference type="ARBA" id="ARBA00004651"/>
    </source>
</evidence>
<dbReference type="InterPro" id="IPR020846">
    <property type="entry name" value="MFS_dom"/>
</dbReference>
<feature type="region of interest" description="Disordered" evidence="8">
    <location>
        <begin position="1"/>
        <end position="20"/>
    </location>
</feature>
<evidence type="ECO:0000259" key="10">
    <source>
        <dbReference type="PROSITE" id="PS50850"/>
    </source>
</evidence>
<dbReference type="Gene3D" id="1.20.1250.20">
    <property type="entry name" value="MFS general substrate transporter like domains"/>
    <property type="match status" value="1"/>
</dbReference>
<evidence type="ECO:0000256" key="8">
    <source>
        <dbReference type="SAM" id="MobiDB-lite"/>
    </source>
</evidence>
<feature type="transmembrane region" description="Helical" evidence="9">
    <location>
        <begin position="153"/>
        <end position="171"/>
    </location>
</feature>
<feature type="transmembrane region" description="Helical" evidence="9">
    <location>
        <begin position="320"/>
        <end position="338"/>
    </location>
</feature>
<proteinExistence type="inferred from homology"/>
<reference evidence="11 12" key="1">
    <citation type="submission" date="2020-08" db="EMBL/GenBank/DDBJ databases">
        <title>Genomic Encyclopedia of Archaeal and Bacterial Type Strains, Phase II (KMG-II): from individual species to whole genera.</title>
        <authorList>
            <person name="Goeker M."/>
        </authorList>
    </citation>
    <scope>NUCLEOTIDE SEQUENCE [LARGE SCALE GENOMIC DNA]</scope>
    <source>
        <strain evidence="11 12">DSM 23288</strain>
    </source>
</reference>
<keyword evidence="7 9" id="KW-0472">Membrane</keyword>
<organism evidence="11 12">
    <name type="scientific">Conexibacter arvalis</name>
    <dbReference type="NCBI Taxonomy" id="912552"/>
    <lineage>
        <taxon>Bacteria</taxon>
        <taxon>Bacillati</taxon>
        <taxon>Actinomycetota</taxon>
        <taxon>Thermoleophilia</taxon>
        <taxon>Solirubrobacterales</taxon>
        <taxon>Conexibacteraceae</taxon>
        <taxon>Conexibacter</taxon>
    </lineage>
</organism>
<comment type="similarity">
    <text evidence="2">Belongs to the major facilitator superfamily. TCR/Tet family.</text>
</comment>
<evidence type="ECO:0000256" key="3">
    <source>
        <dbReference type="ARBA" id="ARBA00022448"/>
    </source>
</evidence>
<evidence type="ECO:0000313" key="12">
    <source>
        <dbReference type="Proteomes" id="UP000585272"/>
    </source>
</evidence>
<dbReference type="AlphaFoldDB" id="A0A840IHR2"/>
<feature type="transmembrane region" description="Helical" evidence="9">
    <location>
        <begin position="285"/>
        <end position="308"/>
    </location>
</feature>
<keyword evidence="5 9" id="KW-0812">Transmembrane</keyword>
<dbReference type="GO" id="GO:0022857">
    <property type="term" value="F:transmembrane transporter activity"/>
    <property type="evidence" value="ECO:0007669"/>
    <property type="project" value="InterPro"/>
</dbReference>
<feature type="transmembrane region" description="Helical" evidence="9">
    <location>
        <begin position="379"/>
        <end position="399"/>
    </location>
</feature>
<feature type="transmembrane region" description="Helical" evidence="9">
    <location>
        <begin position="216"/>
        <end position="235"/>
    </location>
</feature>
<protein>
    <submittedName>
        <fullName evidence="11">EmrB/QacA subfamily drug resistance transporter</fullName>
    </submittedName>
</protein>
<feature type="domain" description="Major facilitator superfamily (MFS) profile" evidence="10">
    <location>
        <begin position="30"/>
        <end position="515"/>
    </location>
</feature>
<keyword evidence="6 9" id="KW-1133">Transmembrane helix</keyword>